<organism evidence="4 5">
    <name type="scientific">Haematococcus lacustris</name>
    <name type="common">Green alga</name>
    <name type="synonym">Haematococcus pluvialis</name>
    <dbReference type="NCBI Taxonomy" id="44745"/>
    <lineage>
        <taxon>Eukaryota</taxon>
        <taxon>Viridiplantae</taxon>
        <taxon>Chlorophyta</taxon>
        <taxon>core chlorophytes</taxon>
        <taxon>Chlorophyceae</taxon>
        <taxon>CS clade</taxon>
        <taxon>Chlamydomonadales</taxon>
        <taxon>Haematococcaceae</taxon>
        <taxon>Haematococcus</taxon>
    </lineage>
</organism>
<dbReference type="AlphaFoldDB" id="A0A6A0AAY8"/>
<gene>
    <name evidence="4" type="ORF">HaLaN_28570</name>
</gene>
<evidence type="ECO:0000256" key="1">
    <source>
        <dbReference type="ARBA" id="ARBA00007191"/>
    </source>
</evidence>
<dbReference type="Proteomes" id="UP000485058">
    <property type="component" value="Unassembled WGS sequence"/>
</dbReference>
<name>A0A6A0AAY8_HAELA</name>
<keyword evidence="5" id="KW-1185">Reference proteome</keyword>
<protein>
    <submittedName>
        <fullName evidence="4">Dynein light chain roadblock</fullName>
    </submittedName>
</protein>
<dbReference type="Gene3D" id="3.30.450.30">
    <property type="entry name" value="Dynein light chain 2a, cytoplasmic"/>
    <property type="match status" value="1"/>
</dbReference>
<sequence length="119" mass="12763">MAASARPCHGRMGRLAKGHPGGQGHTEWPVVAIRDARVGFCSLPRQLTLRQAQSAGQSDVEATLSRIQSHKGVLGTVIVSSQGVPLRSTLDEALTKQYAELIPSLSDLARNLVRDLDPQ</sequence>
<feature type="non-terminal residue" evidence="4">
    <location>
        <position position="1"/>
    </location>
</feature>
<dbReference type="EMBL" id="BLLF01004553">
    <property type="protein sequence ID" value="GFH29836.1"/>
    <property type="molecule type" value="Genomic_DNA"/>
</dbReference>
<dbReference type="InterPro" id="IPR004942">
    <property type="entry name" value="Roadblock/LAMTOR2_dom"/>
</dbReference>
<feature type="non-terminal residue" evidence="4">
    <location>
        <position position="119"/>
    </location>
</feature>
<evidence type="ECO:0000313" key="4">
    <source>
        <dbReference type="EMBL" id="GFH29836.1"/>
    </source>
</evidence>
<feature type="domain" description="Roadblock/LAMTOR2" evidence="3">
    <location>
        <begin position="60"/>
        <end position="117"/>
    </location>
</feature>
<comment type="caution">
    <text evidence="4">The sequence shown here is derived from an EMBL/GenBank/DDBJ whole genome shotgun (WGS) entry which is preliminary data.</text>
</comment>
<feature type="region of interest" description="Disordered" evidence="2">
    <location>
        <begin position="1"/>
        <end position="25"/>
    </location>
</feature>
<feature type="compositionally biased region" description="Basic residues" evidence="2">
    <location>
        <begin position="8"/>
        <end position="17"/>
    </location>
</feature>
<comment type="similarity">
    <text evidence="1">Belongs to the GAMAD family.</text>
</comment>
<proteinExistence type="inferred from homology"/>
<dbReference type="SUPFAM" id="SSF103196">
    <property type="entry name" value="Roadblock/LC7 domain"/>
    <property type="match status" value="1"/>
</dbReference>
<dbReference type="Pfam" id="PF03259">
    <property type="entry name" value="Robl_LC7"/>
    <property type="match status" value="1"/>
</dbReference>
<evidence type="ECO:0000313" key="5">
    <source>
        <dbReference type="Proteomes" id="UP000485058"/>
    </source>
</evidence>
<reference evidence="4 5" key="1">
    <citation type="submission" date="2020-02" db="EMBL/GenBank/DDBJ databases">
        <title>Draft genome sequence of Haematococcus lacustris strain NIES-144.</title>
        <authorList>
            <person name="Morimoto D."/>
            <person name="Nakagawa S."/>
            <person name="Yoshida T."/>
            <person name="Sawayama S."/>
        </authorList>
    </citation>
    <scope>NUCLEOTIDE SEQUENCE [LARGE SCALE GENOMIC DNA]</scope>
    <source>
        <strain evidence="4 5">NIES-144</strain>
    </source>
</reference>
<accession>A0A6A0AAY8</accession>
<evidence type="ECO:0000256" key="2">
    <source>
        <dbReference type="SAM" id="MobiDB-lite"/>
    </source>
</evidence>
<evidence type="ECO:0000259" key="3">
    <source>
        <dbReference type="Pfam" id="PF03259"/>
    </source>
</evidence>
<dbReference type="PANTHER" id="PTHR10779">
    <property type="entry name" value="DYNEIN LIGHT CHAIN ROADBLOCK"/>
    <property type="match status" value="1"/>
</dbReference>